<dbReference type="OrthoDB" id="1093440at2"/>
<keyword evidence="1" id="KW-0732">Signal</keyword>
<sequence>MKKMNWFLVVIMLFGACFAACTDDDDNGGSWDGESVTVDCDPYDAWSYFSFKEGKTVKTLKVKSMEGAVTGVYYGDLNSNTLIKNTDSLLMVINEGVGDTVVISFPACEVGGMSGTETTSASFSLKAIAKKEGDVWRISSEKSVVTMEKEDETTTDYYMSINGTIGTTKDADFSLALYMNVKAMEDGGMQMNMGGTFAGESTGKTYGVDGDETSFDWDIAFHRYDIKTNDGAAIMLQTTDLESVTSASVTGESFTSDVDGEVMVDMSGMMSGFVGYQPTKVNEVLAKWVTATPTGSMPPYSYEINGKVFVVKTASGEYAKLRFTDMSDATGKNEAATFDYEFPLK</sequence>
<dbReference type="CDD" id="cd12105">
    <property type="entry name" value="HmuY"/>
    <property type="match status" value="1"/>
</dbReference>
<dbReference type="PROSITE" id="PS51257">
    <property type="entry name" value="PROKAR_LIPOPROTEIN"/>
    <property type="match status" value="1"/>
</dbReference>
<evidence type="ECO:0000313" key="3">
    <source>
        <dbReference type="EMBL" id="RGY20334.1"/>
    </source>
</evidence>
<dbReference type="EMBL" id="QSCR01000003">
    <property type="protein sequence ID" value="RGY20334.1"/>
    <property type="molecule type" value="Genomic_DNA"/>
</dbReference>
<dbReference type="Proteomes" id="UP000286063">
    <property type="component" value="Unassembled WGS sequence"/>
</dbReference>
<evidence type="ECO:0000313" key="5">
    <source>
        <dbReference type="Proteomes" id="UP000286063"/>
    </source>
</evidence>
<proteinExistence type="predicted"/>
<dbReference type="AlphaFoldDB" id="A0A412WVS7"/>
<protein>
    <recommendedName>
        <fullName evidence="6">Lipocalin-like domain-containing protein</fullName>
    </recommendedName>
</protein>
<comment type="caution">
    <text evidence="2">The sequence shown here is derived from an EMBL/GenBank/DDBJ whole genome shotgun (WGS) entry which is preliminary data.</text>
</comment>
<feature type="chain" id="PRO_5036103695" description="Lipocalin-like domain-containing protein" evidence="1">
    <location>
        <begin position="20"/>
        <end position="345"/>
    </location>
</feature>
<evidence type="ECO:0000256" key="1">
    <source>
        <dbReference type="SAM" id="SignalP"/>
    </source>
</evidence>
<evidence type="ECO:0000313" key="4">
    <source>
        <dbReference type="Proteomes" id="UP000283589"/>
    </source>
</evidence>
<dbReference type="RefSeq" id="WP_117774645.1">
    <property type="nucleotide sequence ID" value="NZ_CAJUBB010000001.1"/>
</dbReference>
<accession>A0A412WVS7</accession>
<dbReference type="Pfam" id="PF14064">
    <property type="entry name" value="HmuY"/>
    <property type="match status" value="1"/>
</dbReference>
<gene>
    <name evidence="2" type="ORF">DWW18_17365</name>
    <name evidence="3" type="ORF">DXA50_02730</name>
</gene>
<dbReference type="EMBL" id="QRZA01000032">
    <property type="protein sequence ID" value="RGV31477.1"/>
    <property type="molecule type" value="Genomic_DNA"/>
</dbReference>
<name>A0A412WVS7_9BACT</name>
<dbReference type="InterPro" id="IPR025921">
    <property type="entry name" value="HmuY"/>
</dbReference>
<evidence type="ECO:0000313" key="2">
    <source>
        <dbReference type="EMBL" id="RGV31477.1"/>
    </source>
</evidence>
<organism evidence="2 4">
    <name type="scientific">Butyricimonas virosa</name>
    <dbReference type="NCBI Taxonomy" id="544645"/>
    <lineage>
        <taxon>Bacteria</taxon>
        <taxon>Pseudomonadati</taxon>
        <taxon>Bacteroidota</taxon>
        <taxon>Bacteroidia</taxon>
        <taxon>Bacteroidales</taxon>
        <taxon>Odoribacteraceae</taxon>
        <taxon>Butyricimonas</taxon>
    </lineage>
</organism>
<feature type="signal peptide" evidence="1">
    <location>
        <begin position="1"/>
        <end position="19"/>
    </location>
</feature>
<reference evidence="4 5" key="1">
    <citation type="submission" date="2018-08" db="EMBL/GenBank/DDBJ databases">
        <title>A genome reference for cultivated species of the human gut microbiota.</title>
        <authorList>
            <person name="Zou Y."/>
            <person name="Xue W."/>
            <person name="Luo G."/>
        </authorList>
    </citation>
    <scope>NUCLEOTIDE SEQUENCE [LARGE SCALE GENOMIC DNA]</scope>
    <source>
        <strain evidence="2 4">AF14-49</strain>
        <strain evidence="3 5">OF02-7</strain>
    </source>
</reference>
<evidence type="ECO:0008006" key="6">
    <source>
        <dbReference type="Google" id="ProtNLM"/>
    </source>
</evidence>
<dbReference type="Proteomes" id="UP000283589">
    <property type="component" value="Unassembled WGS sequence"/>
</dbReference>
<dbReference type="STRING" id="1121130.GCA_000519105_01907"/>